<dbReference type="Proteomes" id="UP001152519">
    <property type="component" value="Unassembled WGS sequence"/>
</dbReference>
<evidence type="ECO:0000313" key="2">
    <source>
        <dbReference type="Proteomes" id="UP001152519"/>
    </source>
</evidence>
<dbReference type="InterPro" id="IPR029058">
    <property type="entry name" value="AB_hydrolase_fold"/>
</dbReference>
<reference evidence="1" key="1">
    <citation type="submission" date="2021-05" db="EMBL/GenBank/DDBJ databases">
        <authorList>
            <person name="Arsene-Ploetze F."/>
        </authorList>
    </citation>
    <scope>NUCLEOTIDE SEQUENCE</scope>
    <source>
        <strain evidence="1">DSM 42138</strain>
    </source>
</reference>
<evidence type="ECO:0000313" key="1">
    <source>
        <dbReference type="EMBL" id="CAG6391261.1"/>
    </source>
</evidence>
<comment type="caution">
    <text evidence="1">The sequence shown here is derived from an EMBL/GenBank/DDBJ whole genome shotgun (WGS) entry which is preliminary data.</text>
</comment>
<gene>
    <name evidence="1" type="ORF">SCOCK_110089</name>
</gene>
<sequence length="204" mass="21679">MTDVPGGHRFVILHGWQNHRPVGHWQHWLAGRLADLGHEVAYPQLPEPDDPDLAVWLGQLRTLLAGPRERPVTVVCHSLACALWLHAVARGEPAAPVERVLLVAPPSGGFLRQHPQVAAFAPPPLTHRQVAGAAGRTRVVCGDDDPCCPEGGAAEFAAPLGLPADVVTGGGHLNPDSGYGPWPSVLDWCLAPPGDDTPLRGRDT</sequence>
<evidence type="ECO:0008006" key="3">
    <source>
        <dbReference type="Google" id="ProtNLM"/>
    </source>
</evidence>
<dbReference type="Gene3D" id="3.40.50.1820">
    <property type="entry name" value="alpha/beta hydrolase"/>
    <property type="match status" value="1"/>
</dbReference>
<dbReference type="InterPro" id="IPR010662">
    <property type="entry name" value="RBBP9/YdeN"/>
</dbReference>
<keyword evidence="2" id="KW-1185">Reference proteome</keyword>
<accession>A0A9W4DH51</accession>
<dbReference type="EMBL" id="CAJSLV010000013">
    <property type="protein sequence ID" value="CAG6391261.1"/>
    <property type="molecule type" value="Genomic_DNA"/>
</dbReference>
<name>A0A9W4DH51_9ACTN</name>
<dbReference type="RefSeq" id="WP_251484785.1">
    <property type="nucleotide sequence ID" value="NZ_CAJSLV010000013.1"/>
</dbReference>
<dbReference type="GO" id="GO:0016787">
    <property type="term" value="F:hydrolase activity"/>
    <property type="evidence" value="ECO:0007669"/>
    <property type="project" value="InterPro"/>
</dbReference>
<dbReference type="Pfam" id="PF06821">
    <property type="entry name" value="Ser_hydrolase"/>
    <property type="match status" value="1"/>
</dbReference>
<proteinExistence type="predicted"/>
<dbReference type="AlphaFoldDB" id="A0A9W4DH51"/>
<organism evidence="1 2">
    <name type="scientific">Actinacidiphila cocklensis</name>
    <dbReference type="NCBI Taxonomy" id="887465"/>
    <lineage>
        <taxon>Bacteria</taxon>
        <taxon>Bacillati</taxon>
        <taxon>Actinomycetota</taxon>
        <taxon>Actinomycetes</taxon>
        <taxon>Kitasatosporales</taxon>
        <taxon>Streptomycetaceae</taxon>
        <taxon>Actinacidiphila</taxon>
    </lineage>
</organism>
<protein>
    <recommendedName>
        <fullName evidence="3">Hydrolase</fullName>
    </recommendedName>
</protein>
<dbReference type="SUPFAM" id="SSF53474">
    <property type="entry name" value="alpha/beta-Hydrolases"/>
    <property type="match status" value="1"/>
</dbReference>